<evidence type="ECO:0000313" key="4">
    <source>
        <dbReference type="Proteomes" id="UP000639772"/>
    </source>
</evidence>
<dbReference type="EMBL" id="JADCNM010000010">
    <property type="protein sequence ID" value="KAG0465519.1"/>
    <property type="molecule type" value="Genomic_DNA"/>
</dbReference>
<keyword evidence="3" id="KW-1185">Reference proteome</keyword>
<dbReference type="AlphaFoldDB" id="A0A835ULR4"/>
<dbReference type="Proteomes" id="UP000639772">
    <property type="component" value="Chromosome 10"/>
</dbReference>
<name>A0A835ULR4_VANPL</name>
<evidence type="ECO:0000313" key="2">
    <source>
        <dbReference type="EMBL" id="KAG0465519.1"/>
    </source>
</evidence>
<comment type="caution">
    <text evidence="1">The sequence shown here is derived from an EMBL/GenBank/DDBJ whole genome shotgun (WGS) entry which is preliminary data.</text>
</comment>
<organism evidence="1 3">
    <name type="scientific">Vanilla planifolia</name>
    <name type="common">Vanilla</name>
    <dbReference type="NCBI Taxonomy" id="51239"/>
    <lineage>
        <taxon>Eukaryota</taxon>
        <taxon>Viridiplantae</taxon>
        <taxon>Streptophyta</taxon>
        <taxon>Embryophyta</taxon>
        <taxon>Tracheophyta</taxon>
        <taxon>Spermatophyta</taxon>
        <taxon>Magnoliopsida</taxon>
        <taxon>Liliopsida</taxon>
        <taxon>Asparagales</taxon>
        <taxon>Orchidaceae</taxon>
        <taxon>Vanilloideae</taxon>
        <taxon>Vanilleae</taxon>
        <taxon>Vanilla</taxon>
    </lineage>
</organism>
<reference evidence="3 4" key="1">
    <citation type="journal article" date="2020" name="Nat. Food">
        <title>A phased Vanilla planifolia genome enables genetic improvement of flavour and production.</title>
        <authorList>
            <person name="Hasing T."/>
            <person name="Tang H."/>
            <person name="Brym M."/>
            <person name="Khazi F."/>
            <person name="Huang T."/>
            <person name="Chambers A.H."/>
        </authorList>
    </citation>
    <scope>NUCLEOTIDE SEQUENCE [LARGE SCALE GENOMIC DNA]</scope>
    <source>
        <tissue evidence="1">Leaf</tissue>
    </source>
</reference>
<dbReference type="Proteomes" id="UP000636800">
    <property type="component" value="Chromosome 10"/>
</dbReference>
<dbReference type="EMBL" id="JADCNL010000010">
    <property type="protein sequence ID" value="KAG0464036.1"/>
    <property type="molecule type" value="Genomic_DNA"/>
</dbReference>
<evidence type="ECO:0000313" key="1">
    <source>
        <dbReference type="EMBL" id="KAG0464036.1"/>
    </source>
</evidence>
<sequence length="56" mass="6250">MARAGYAMISLMEDASPERRVRKTSHGFVVEPGSCEVAHWMRSRHAHRGLLVPFGA</sequence>
<gene>
    <name evidence="2" type="ORF">HPP92_019683</name>
    <name evidence="1" type="ORF">HPP92_020105</name>
</gene>
<evidence type="ECO:0000313" key="3">
    <source>
        <dbReference type="Proteomes" id="UP000636800"/>
    </source>
</evidence>
<protein>
    <submittedName>
        <fullName evidence="1">Uncharacterized protein</fullName>
    </submittedName>
</protein>
<proteinExistence type="predicted"/>
<accession>A0A835ULR4</accession>